<dbReference type="GO" id="GO:0046872">
    <property type="term" value="F:metal ion binding"/>
    <property type="evidence" value="ECO:0007669"/>
    <property type="project" value="UniProtKB-UniRule"/>
</dbReference>
<comment type="similarity">
    <text evidence="1 6">Belongs to the peptidase M42 family.</text>
</comment>
<dbReference type="GO" id="GO:0006508">
    <property type="term" value="P:proteolysis"/>
    <property type="evidence" value="ECO:0007669"/>
    <property type="project" value="UniProtKB-KW"/>
</dbReference>
<feature type="binding site" evidence="8">
    <location>
        <position position="202"/>
    </location>
    <ligand>
        <name>Zn(2+)</name>
        <dbReference type="ChEBI" id="CHEBI:29105"/>
        <label>1</label>
    </ligand>
</feature>
<feature type="binding site" evidence="8">
    <location>
        <position position="83"/>
    </location>
    <ligand>
        <name>Zn(2+)</name>
        <dbReference type="ChEBI" id="CHEBI:29105"/>
        <label>1</label>
    </ligand>
</feature>
<evidence type="ECO:0000256" key="6">
    <source>
        <dbReference type="PIRNR" id="PIRNR001123"/>
    </source>
</evidence>
<sequence>MPNDARPDHTALTETHAIPHLLEQLLLARGPGGQEDEVRAICLERLRPLCDETWVDPAGNVIGLVKGAQDDGAPRRAVKIMAHMDEIAMVVKHVDTDGTLRVTALGGANPVNFGMCPVDILGDHQFIPGVLSFGSMHATGNAPQGADVLSGDVHWNDVHVITRCSVQTLRDYGVRPGSRVTLSRHWRAPFRVGDATAAHFLDDRAPIAAVLHSAQYLDQRRQELACDVYFIFTTLEEECNAGAMYAARTLPGDTTIAVEVGPVMSEYGTRLSVDPIINTGDLKGYYTRSVVTGLAAAAQRSGYTPQYALLVDFASDASAVMSNGTSARGGCLAIPTENTHGYELIVDGAIEACALTLADYLATF</sequence>
<evidence type="ECO:0000256" key="3">
    <source>
        <dbReference type="ARBA" id="ARBA00022670"/>
    </source>
</evidence>
<feature type="binding site" evidence="8">
    <location>
        <position position="202"/>
    </location>
    <ligand>
        <name>Zn(2+)</name>
        <dbReference type="ChEBI" id="CHEBI:29105"/>
        <label>2</label>
    </ligand>
</feature>
<keyword evidence="5" id="KW-0378">Hydrolase</keyword>
<dbReference type="InterPro" id="IPR023367">
    <property type="entry name" value="Peptidase_M42_dom2"/>
</dbReference>
<comment type="cofactor">
    <cofactor evidence="8">
        <name>a divalent metal cation</name>
        <dbReference type="ChEBI" id="CHEBI:60240"/>
    </cofactor>
    <text evidence="8">Binds 2 divalent metal cations per subunit.</text>
</comment>
<evidence type="ECO:0000256" key="7">
    <source>
        <dbReference type="PIRSR" id="PIRSR001123-1"/>
    </source>
</evidence>
<dbReference type="AlphaFoldDB" id="A0A2L0RUY7"/>
<feature type="binding site" evidence="8">
    <location>
        <position position="340"/>
    </location>
    <ligand>
        <name>Zn(2+)</name>
        <dbReference type="ChEBI" id="CHEBI:29105"/>
        <label>2</label>
    </ligand>
</feature>
<dbReference type="Gene3D" id="3.40.630.10">
    <property type="entry name" value="Zn peptidases"/>
    <property type="match status" value="1"/>
</dbReference>
<dbReference type="PANTHER" id="PTHR32481:SF0">
    <property type="entry name" value="AMINOPEPTIDASE YPDE-RELATED"/>
    <property type="match status" value="1"/>
</dbReference>
<keyword evidence="4 8" id="KW-0479">Metal-binding</keyword>
<dbReference type="RefSeq" id="WP_104502496.1">
    <property type="nucleotide sequence ID" value="NZ_CP018049.1"/>
</dbReference>
<feature type="active site" description="Proton acceptor" evidence="7">
    <location>
        <position position="236"/>
    </location>
</feature>
<dbReference type="Proteomes" id="UP000239888">
    <property type="component" value="Chromosome"/>
</dbReference>
<keyword evidence="2" id="KW-0031">Aminopeptidase</keyword>
<proteinExistence type="inferred from homology"/>
<protein>
    <submittedName>
        <fullName evidence="9">Peptidase M42</fullName>
    </submittedName>
</protein>
<reference evidence="9 10" key="1">
    <citation type="journal article" date="2018" name="Front. Microbiol.">
        <title>Pseudomonas orientalis F9: A Potent Antagonist against Phytopathogens with Phytotoxic Effect in the Apple Flower.</title>
        <authorList>
            <person name="Zengerer V."/>
            <person name="Schmid M."/>
            <person name="Bieri M."/>
            <person name="Muller D.C."/>
            <person name="Remus-Emsermann M.N.P."/>
            <person name="Ahrens C.H."/>
            <person name="Pelludat C."/>
        </authorList>
    </citation>
    <scope>NUCLEOTIDE SEQUENCE [LARGE SCALE GENOMIC DNA]</scope>
    <source>
        <strain evidence="9 10">F9</strain>
    </source>
</reference>
<dbReference type="Gene3D" id="2.40.30.40">
    <property type="entry name" value="Peptidase M42, domain 2"/>
    <property type="match status" value="1"/>
</dbReference>
<dbReference type="KEGG" id="poi:BOP93_09855"/>
<feature type="binding site" evidence="8">
    <location>
        <position position="237"/>
    </location>
    <ligand>
        <name>Zn(2+)</name>
        <dbReference type="ChEBI" id="CHEBI:29105"/>
        <label>2</label>
    </ligand>
</feature>
<dbReference type="GO" id="GO:0004177">
    <property type="term" value="F:aminopeptidase activity"/>
    <property type="evidence" value="ECO:0007669"/>
    <property type="project" value="UniProtKB-UniRule"/>
</dbReference>
<dbReference type="PANTHER" id="PTHR32481">
    <property type="entry name" value="AMINOPEPTIDASE"/>
    <property type="match status" value="1"/>
</dbReference>
<evidence type="ECO:0000256" key="4">
    <source>
        <dbReference type="ARBA" id="ARBA00022723"/>
    </source>
</evidence>
<feature type="binding site" evidence="8">
    <location>
        <position position="259"/>
    </location>
    <ligand>
        <name>Zn(2+)</name>
        <dbReference type="ChEBI" id="CHEBI:29105"/>
        <label>1</label>
    </ligand>
</feature>
<dbReference type="Pfam" id="PF05343">
    <property type="entry name" value="Peptidase_M42"/>
    <property type="match status" value="1"/>
</dbReference>
<gene>
    <name evidence="9" type="ORF">BOP93_09855</name>
</gene>
<organism evidence="9 10">
    <name type="scientific">Pseudomonas orientalis</name>
    <dbReference type="NCBI Taxonomy" id="76758"/>
    <lineage>
        <taxon>Bacteria</taxon>
        <taxon>Pseudomonadati</taxon>
        <taxon>Pseudomonadota</taxon>
        <taxon>Gammaproteobacteria</taxon>
        <taxon>Pseudomonadales</taxon>
        <taxon>Pseudomonadaceae</taxon>
        <taxon>Pseudomonas</taxon>
    </lineage>
</organism>
<accession>A0A2L0RUY7</accession>
<keyword evidence="3" id="KW-0645">Protease</keyword>
<dbReference type="SUPFAM" id="SSF53187">
    <property type="entry name" value="Zn-dependent exopeptidases"/>
    <property type="match status" value="1"/>
</dbReference>
<dbReference type="InterPro" id="IPR051464">
    <property type="entry name" value="Peptidase_M42_aminopept"/>
</dbReference>
<dbReference type="PIRSF" id="PIRSF001123">
    <property type="entry name" value="PepA_GA"/>
    <property type="match status" value="1"/>
</dbReference>
<evidence type="ECO:0000313" key="9">
    <source>
        <dbReference type="EMBL" id="AUZ45879.1"/>
    </source>
</evidence>
<dbReference type="SUPFAM" id="SSF101821">
    <property type="entry name" value="Aminopeptidase/glucanase lid domain"/>
    <property type="match status" value="1"/>
</dbReference>
<dbReference type="InterPro" id="IPR008007">
    <property type="entry name" value="Peptidase_M42"/>
</dbReference>
<name>A0A2L0RUY7_9PSED</name>
<evidence type="ECO:0000313" key="10">
    <source>
        <dbReference type="Proteomes" id="UP000239888"/>
    </source>
</evidence>
<evidence type="ECO:0000256" key="2">
    <source>
        <dbReference type="ARBA" id="ARBA00022438"/>
    </source>
</evidence>
<evidence type="ECO:0000256" key="8">
    <source>
        <dbReference type="PIRSR" id="PIRSR001123-2"/>
    </source>
</evidence>
<evidence type="ECO:0000256" key="5">
    <source>
        <dbReference type="ARBA" id="ARBA00022801"/>
    </source>
</evidence>
<dbReference type="EMBL" id="CP018049">
    <property type="protein sequence ID" value="AUZ45879.1"/>
    <property type="molecule type" value="Genomic_DNA"/>
</dbReference>
<evidence type="ECO:0000256" key="1">
    <source>
        <dbReference type="ARBA" id="ARBA00006272"/>
    </source>
</evidence>